<dbReference type="Proteomes" id="UP000222818">
    <property type="component" value="Unassembled WGS sequence"/>
</dbReference>
<sequence>MDFSFNHSYIITINPYTKMHKSLELVFERLITINRVTKVVKGGRILSFTALVVVGDGCGSLGVGKGKSREASLAVQKAVNNAKRNIIKVSVLGNTITHKVVGKCGAAVVILVPSKKGRGVIASNHVRSVFSVVGINHVVAKCHGSNNPFNVIPAVLDGLMKLNNLNYIYRKRGVSPFKSQ</sequence>
<evidence type="ECO:0000256" key="5">
    <source>
        <dbReference type="ARBA" id="ARBA00022980"/>
    </source>
</evidence>
<evidence type="ECO:0000256" key="1">
    <source>
        <dbReference type="ARBA" id="ARBA00003093"/>
    </source>
</evidence>
<dbReference type="GO" id="GO:0015935">
    <property type="term" value="C:small ribosomal subunit"/>
    <property type="evidence" value="ECO:0007669"/>
    <property type="project" value="InterPro"/>
</dbReference>
<dbReference type="InterPro" id="IPR005324">
    <property type="entry name" value="Ribosomal_uS5_C"/>
</dbReference>
<evidence type="ECO:0000313" key="12">
    <source>
        <dbReference type="EMBL" id="PHN16200.1"/>
    </source>
</evidence>
<dbReference type="SUPFAM" id="SSF54211">
    <property type="entry name" value="Ribosomal protein S5 domain 2-like"/>
    <property type="match status" value="1"/>
</dbReference>
<dbReference type="Pfam" id="PF00333">
    <property type="entry name" value="Ribosomal_S5"/>
    <property type="match status" value="1"/>
</dbReference>
<dbReference type="InterPro" id="IPR000851">
    <property type="entry name" value="Ribosomal_uS5"/>
</dbReference>
<evidence type="ECO:0000259" key="11">
    <source>
        <dbReference type="PROSITE" id="PS50881"/>
    </source>
</evidence>
<evidence type="ECO:0000256" key="7">
    <source>
        <dbReference type="ARBA" id="ARBA00035255"/>
    </source>
</evidence>
<dbReference type="GO" id="GO:0005737">
    <property type="term" value="C:cytoplasm"/>
    <property type="evidence" value="ECO:0007669"/>
    <property type="project" value="UniProtKB-ARBA"/>
</dbReference>
<keyword evidence="5 9" id="KW-0689">Ribosomal protein</keyword>
<dbReference type="InterPro" id="IPR013810">
    <property type="entry name" value="Ribosomal_uS5_N"/>
</dbReference>
<dbReference type="Gene3D" id="3.30.230.10">
    <property type="match status" value="1"/>
</dbReference>
<evidence type="ECO:0000256" key="6">
    <source>
        <dbReference type="ARBA" id="ARBA00023274"/>
    </source>
</evidence>
<dbReference type="GO" id="GO:0019843">
    <property type="term" value="F:rRNA binding"/>
    <property type="evidence" value="ECO:0007669"/>
    <property type="project" value="UniProtKB-KW"/>
</dbReference>
<dbReference type="GO" id="GO:0006412">
    <property type="term" value="P:translation"/>
    <property type="evidence" value="ECO:0007669"/>
    <property type="project" value="InterPro"/>
</dbReference>
<dbReference type="InterPro" id="IPR014721">
    <property type="entry name" value="Ribsml_uS5_D2-typ_fold_subgr"/>
</dbReference>
<reference evidence="12 13" key="1">
    <citation type="journal article" date="2017" name="ISME J.">
        <title>Tremblaya phenacola PPER: an evolutionary beta-gammaproteobacterium collage.</title>
        <authorList>
            <person name="Gil R."/>
            <person name="Vargas-Chavez C."/>
            <person name="Lopez-Madrigal S."/>
            <person name="Santos-Garcia D."/>
            <person name="Latorre A."/>
            <person name="Moya A."/>
        </authorList>
    </citation>
    <scope>NUCLEOTIDE SEQUENCE [LARGE SCALE GENOMIC DNA]</scope>
    <source>
        <strain evidence="12 13">PPER</strain>
    </source>
</reference>
<evidence type="ECO:0000256" key="3">
    <source>
        <dbReference type="ARBA" id="ARBA00022730"/>
    </source>
</evidence>
<keyword evidence="3" id="KW-0699">rRNA-binding</keyword>
<comment type="similarity">
    <text evidence="2 10">Belongs to the universal ribosomal protein uS5 family.</text>
</comment>
<dbReference type="InterPro" id="IPR020568">
    <property type="entry name" value="Ribosomal_Su5_D2-typ_SF"/>
</dbReference>
<dbReference type="InterPro" id="IPR005712">
    <property type="entry name" value="Ribosomal_uS5_bac-type"/>
</dbReference>
<organism evidence="12 13">
    <name type="scientific">Candidatus Tremblayella phenacoccinincola</name>
    <dbReference type="NCBI Taxonomy" id="1010676"/>
    <lineage>
        <taxon>Bacteria</taxon>
        <taxon>Pseudomonadati</taxon>
        <taxon>Pseudomonadota</taxon>
        <taxon>Betaproteobacteria</taxon>
        <taxon>Candidatus Tremblayella</taxon>
    </lineage>
</organism>
<evidence type="ECO:0000256" key="2">
    <source>
        <dbReference type="ARBA" id="ARBA00008945"/>
    </source>
</evidence>
<dbReference type="GO" id="GO:0042254">
    <property type="term" value="P:ribosome biogenesis"/>
    <property type="evidence" value="ECO:0007669"/>
    <property type="project" value="UniProtKB-ARBA"/>
</dbReference>
<evidence type="ECO:0000256" key="10">
    <source>
        <dbReference type="RuleBase" id="RU003823"/>
    </source>
</evidence>
<name>A0A2G0V6W6_9PROT</name>
<dbReference type="PROSITE" id="PS00585">
    <property type="entry name" value="RIBOSOMAL_S5"/>
    <property type="match status" value="1"/>
</dbReference>
<keyword evidence="4" id="KW-0694">RNA-binding</keyword>
<feature type="domain" description="S5 DRBM" evidence="11">
    <location>
        <begin position="26"/>
        <end position="89"/>
    </location>
</feature>
<dbReference type="Gene3D" id="3.30.160.20">
    <property type="match status" value="1"/>
</dbReference>
<dbReference type="SUPFAM" id="SSF54768">
    <property type="entry name" value="dsRNA-binding domain-like"/>
    <property type="match status" value="1"/>
</dbReference>
<keyword evidence="13" id="KW-1185">Reference proteome</keyword>
<gene>
    <name evidence="12" type="primary">rpsE</name>
    <name evidence="12" type="ORF">TPPER_00193</name>
</gene>
<proteinExistence type="inferred from homology"/>
<dbReference type="AlphaFoldDB" id="A0A2G0V6W6"/>
<dbReference type="PROSITE" id="PS50881">
    <property type="entry name" value="S5_DSRBD"/>
    <property type="match status" value="1"/>
</dbReference>
<accession>A0A2G0V6W6</accession>
<dbReference type="PANTHER" id="PTHR48277">
    <property type="entry name" value="MITOCHONDRIAL RIBOSOMAL PROTEIN S5"/>
    <property type="match status" value="1"/>
</dbReference>
<dbReference type="PANTHER" id="PTHR48277:SF1">
    <property type="entry name" value="MITOCHONDRIAL RIBOSOMAL PROTEIN S5"/>
    <property type="match status" value="1"/>
</dbReference>
<dbReference type="Pfam" id="PF03719">
    <property type="entry name" value="Ribosomal_S5_C"/>
    <property type="match status" value="1"/>
</dbReference>
<keyword evidence="6 9" id="KW-0687">Ribonucleoprotein</keyword>
<dbReference type="EMBL" id="MKGN01000019">
    <property type="protein sequence ID" value="PHN16200.1"/>
    <property type="molecule type" value="Genomic_DNA"/>
</dbReference>
<dbReference type="GO" id="GO:0003735">
    <property type="term" value="F:structural constituent of ribosome"/>
    <property type="evidence" value="ECO:0007669"/>
    <property type="project" value="UniProtKB-UniRule"/>
</dbReference>
<comment type="function">
    <text evidence="1">Located at the back of the 30S subunit body where it stabilizes the conformation of the head with respect to the body.</text>
</comment>
<dbReference type="FunFam" id="3.30.230.10:FF:000002">
    <property type="entry name" value="30S ribosomal protein S5"/>
    <property type="match status" value="1"/>
</dbReference>
<dbReference type="InterPro" id="IPR018192">
    <property type="entry name" value="Ribosomal_uS5_N_CS"/>
</dbReference>
<evidence type="ECO:0000313" key="13">
    <source>
        <dbReference type="Proteomes" id="UP000222818"/>
    </source>
</evidence>
<dbReference type="FunFam" id="3.30.160.20:FF:000001">
    <property type="entry name" value="30S ribosomal protein S5"/>
    <property type="match status" value="1"/>
</dbReference>
<comment type="caution">
    <text evidence="12">The sequence shown here is derived from an EMBL/GenBank/DDBJ whole genome shotgun (WGS) entry which is preliminary data.</text>
</comment>
<protein>
    <recommendedName>
        <fullName evidence="7">Small ribosomal subunit protein uS5</fullName>
    </recommendedName>
    <alternativeName>
        <fullName evidence="8">30S ribosomal protein S5</fullName>
    </alternativeName>
</protein>
<evidence type="ECO:0000256" key="4">
    <source>
        <dbReference type="ARBA" id="ARBA00022884"/>
    </source>
</evidence>
<dbReference type="NCBIfam" id="TIGR01021">
    <property type="entry name" value="rpsE_bact"/>
    <property type="match status" value="1"/>
</dbReference>
<evidence type="ECO:0000256" key="8">
    <source>
        <dbReference type="ARBA" id="ARBA00035519"/>
    </source>
</evidence>
<evidence type="ECO:0000256" key="9">
    <source>
        <dbReference type="PROSITE-ProRule" id="PRU00268"/>
    </source>
</evidence>